<gene>
    <name evidence="2" type="ORF">DAT561_p1004</name>
</gene>
<feature type="domain" description="Periplasmic copper-binding protein NosD beta helix" evidence="1">
    <location>
        <begin position="322"/>
        <end position="464"/>
    </location>
</feature>
<name>A0A2Z5Y4B3_9ENTE</name>
<dbReference type="Proteomes" id="UP000269226">
    <property type="component" value="Plasmid pMP1"/>
</dbReference>
<organism evidence="2 3">
    <name type="scientific">Melissococcus plutonius</name>
    <dbReference type="NCBI Taxonomy" id="33970"/>
    <lineage>
        <taxon>Bacteria</taxon>
        <taxon>Bacillati</taxon>
        <taxon>Bacillota</taxon>
        <taxon>Bacilli</taxon>
        <taxon>Lactobacillales</taxon>
        <taxon>Enterococcaceae</taxon>
        <taxon>Melissococcus</taxon>
    </lineage>
</organism>
<dbReference type="InterPro" id="IPR007742">
    <property type="entry name" value="NosD_dom"/>
</dbReference>
<evidence type="ECO:0000313" key="3">
    <source>
        <dbReference type="Proteomes" id="UP000269226"/>
    </source>
</evidence>
<sequence>MIKKLFFRRKFLISLSFFSFICFLFISINSKTVQAETKLTTNIDTIIQEITATDKKGEKVDNGTNLTSSISERPAGTGQIYYVDSRSGNDHNSGKSVSQPWKTINKINQASFGPGDSILFRSGSVWSGQTLSPKGNNLIISSYDTGVLPKLEGRGTIEDVIQLKNQTSIDISNLDISNQVTGFTGKEGDRLKNLHGIHIIGQDSGELANYKLHNLYVHDVTGDVKWIGGSGKDKPGIAYKNGWDRSKNTGGIVFDIQKPRTKQATFFKDVSIKNNVISNNSYGGIIFKQWDGTDGSNEKWASREDANATNDYISAKWVPHRKIIIENNYINQKKSDYACNGIYLTSAQEATIQKNVVKNSGTCGIELYYVDRATVQYNDVSGSKPKAGGGDSNGIDPDKETSNIAIQYNYVHDNGDGILLCGIKFGTSAVRYNVIKDCGKGKNYINQHGSTGVHYIYNNVFYHTKTTNASFVNSSGGMMNNSKDKHYYLNNIFYSNTTNASLQLAEGEATHYEKNLYFNKNVKIPTTDSQALNMNPLFTQQLGGFSAFAELNALKPTKNSPMIKKGNPVTLTNVHIPSTTRDFFGNSISAHPTMGISE</sequence>
<dbReference type="SMART" id="SM00710">
    <property type="entry name" value="PbH1"/>
    <property type="match status" value="6"/>
</dbReference>
<dbReference type="EMBL" id="AP018493">
    <property type="protein sequence ID" value="BBC61707.1"/>
    <property type="molecule type" value="Genomic_DNA"/>
</dbReference>
<dbReference type="AlphaFoldDB" id="A0A2Z5Y4B3"/>
<dbReference type="SUPFAM" id="SSF51126">
    <property type="entry name" value="Pectin lyase-like"/>
    <property type="match status" value="2"/>
</dbReference>
<proteinExistence type="predicted"/>
<accession>A0A2Z5Y4B3</accession>
<protein>
    <recommendedName>
        <fullName evidence="1">Periplasmic copper-binding protein NosD beta helix domain-containing protein</fullName>
    </recommendedName>
</protein>
<dbReference type="NCBIfam" id="TIGR03804">
    <property type="entry name" value="para_beta_helix"/>
    <property type="match status" value="1"/>
</dbReference>
<evidence type="ECO:0000313" key="2">
    <source>
        <dbReference type="EMBL" id="BBC61707.1"/>
    </source>
</evidence>
<dbReference type="GeneID" id="39499685"/>
<dbReference type="InterPro" id="IPR011050">
    <property type="entry name" value="Pectin_lyase_fold/virulence"/>
</dbReference>
<keyword evidence="2" id="KW-0614">Plasmid</keyword>
<dbReference type="InterPro" id="IPR022441">
    <property type="entry name" value="Para_beta_helix_rpt-2"/>
</dbReference>
<dbReference type="InterPro" id="IPR012334">
    <property type="entry name" value="Pectin_lyas_fold"/>
</dbReference>
<geneLocation type="plasmid" evidence="3">
    <name>pmp1 dat561 dna</name>
</geneLocation>
<dbReference type="Pfam" id="PF05048">
    <property type="entry name" value="NosD"/>
    <property type="match status" value="1"/>
</dbReference>
<reference evidence="2 3" key="1">
    <citation type="submission" date="2018-01" db="EMBL/GenBank/DDBJ databases">
        <title>Whole genome sequence of Melissococcus plutonius DAT561.</title>
        <authorList>
            <person name="Okumura K."/>
            <person name="Takamatsu D."/>
            <person name="Okura M."/>
        </authorList>
    </citation>
    <scope>NUCLEOTIDE SEQUENCE [LARGE SCALE GENOMIC DNA]</scope>
    <source>
        <strain evidence="2 3">DAT561</strain>
        <plasmid evidence="3">pmp1 dat561 dna</plasmid>
    </source>
</reference>
<evidence type="ECO:0000259" key="1">
    <source>
        <dbReference type="Pfam" id="PF05048"/>
    </source>
</evidence>
<dbReference type="Gene3D" id="2.160.20.10">
    <property type="entry name" value="Single-stranded right-handed beta-helix, Pectin lyase-like"/>
    <property type="match status" value="1"/>
</dbReference>
<dbReference type="InterPro" id="IPR006626">
    <property type="entry name" value="PbH1"/>
</dbReference>
<dbReference type="RefSeq" id="WP_014868638.1">
    <property type="nucleotide sequence ID" value="NZ_AP018493.1"/>
</dbReference>